<keyword evidence="3" id="KW-1185">Reference proteome</keyword>
<proteinExistence type="predicted"/>
<evidence type="ECO:0000313" key="2">
    <source>
        <dbReference type="EMBL" id="GIG17544.1"/>
    </source>
</evidence>
<dbReference type="EMBL" id="BONJ01000032">
    <property type="protein sequence ID" value="GIG17544.1"/>
    <property type="molecule type" value="Genomic_DNA"/>
</dbReference>
<organism evidence="2 3">
    <name type="scientific">Catellatospora methionotrophica</name>
    <dbReference type="NCBI Taxonomy" id="121620"/>
    <lineage>
        <taxon>Bacteria</taxon>
        <taxon>Bacillati</taxon>
        <taxon>Actinomycetota</taxon>
        <taxon>Actinomycetes</taxon>
        <taxon>Micromonosporales</taxon>
        <taxon>Micromonosporaceae</taxon>
        <taxon>Catellatospora</taxon>
    </lineage>
</organism>
<accession>A0A8J3LKY7</accession>
<evidence type="ECO:0000313" key="3">
    <source>
        <dbReference type="Proteomes" id="UP000660339"/>
    </source>
</evidence>
<keyword evidence="1" id="KW-0472">Membrane</keyword>
<keyword evidence="1" id="KW-0812">Transmembrane</keyword>
<feature type="transmembrane region" description="Helical" evidence="1">
    <location>
        <begin position="182"/>
        <end position="201"/>
    </location>
</feature>
<feature type="transmembrane region" description="Helical" evidence="1">
    <location>
        <begin position="104"/>
        <end position="123"/>
    </location>
</feature>
<feature type="transmembrane region" description="Helical" evidence="1">
    <location>
        <begin position="31"/>
        <end position="49"/>
    </location>
</feature>
<dbReference type="Proteomes" id="UP000660339">
    <property type="component" value="Unassembled WGS sequence"/>
</dbReference>
<dbReference type="AlphaFoldDB" id="A0A8J3LKY7"/>
<sequence>MREGVTGRREPPTLSRMADDERRSVRRFSRLLSPAGLVLAGLLFLAPFLTVSCEAPGGYGRAAPGGTTTYTGWDLATGGTPDVTADKLLPPEQRRSDVLAPQPLAGVVLVLLVIGVLIAAGVGRARTRRGVVAALAAMAALFLLVNQATVRVLVEERLREQLTGPLPAGKDVGDFVHDQGGFGFALLALVLVALGNLAGWVRLVRGPAAAPAPADGGPAATRALPEG</sequence>
<name>A0A8J3LKY7_9ACTN</name>
<keyword evidence="1" id="KW-1133">Transmembrane helix</keyword>
<evidence type="ECO:0000256" key="1">
    <source>
        <dbReference type="SAM" id="Phobius"/>
    </source>
</evidence>
<comment type="caution">
    <text evidence="2">The sequence shown here is derived from an EMBL/GenBank/DDBJ whole genome shotgun (WGS) entry which is preliminary data.</text>
</comment>
<reference evidence="2" key="1">
    <citation type="submission" date="2021-01" db="EMBL/GenBank/DDBJ databases">
        <title>Whole genome shotgun sequence of Catellatospora methionotrophica NBRC 14553.</title>
        <authorList>
            <person name="Komaki H."/>
            <person name="Tamura T."/>
        </authorList>
    </citation>
    <scope>NUCLEOTIDE SEQUENCE</scope>
    <source>
        <strain evidence="2">NBRC 14553</strain>
    </source>
</reference>
<gene>
    <name evidence="2" type="ORF">Cme02nite_58760</name>
</gene>
<feature type="transmembrane region" description="Helical" evidence="1">
    <location>
        <begin position="130"/>
        <end position="150"/>
    </location>
</feature>
<protein>
    <submittedName>
        <fullName evidence="2">Uncharacterized protein</fullName>
    </submittedName>
</protein>